<organism evidence="8 9">
    <name type="scientific">Microbacterium enclense</name>
    <dbReference type="NCBI Taxonomy" id="993073"/>
    <lineage>
        <taxon>Bacteria</taxon>
        <taxon>Bacillati</taxon>
        <taxon>Actinomycetota</taxon>
        <taxon>Actinomycetes</taxon>
        <taxon>Micrococcales</taxon>
        <taxon>Microbacteriaceae</taxon>
        <taxon>Microbacterium</taxon>
    </lineage>
</organism>
<keyword evidence="4" id="KW-0274">FAD</keyword>
<evidence type="ECO:0000256" key="5">
    <source>
        <dbReference type="ARBA" id="ARBA00023002"/>
    </source>
</evidence>
<evidence type="ECO:0000256" key="2">
    <source>
        <dbReference type="ARBA" id="ARBA00007330"/>
    </source>
</evidence>
<dbReference type="Gene3D" id="3.30.9.10">
    <property type="entry name" value="D-Amino Acid Oxidase, subunit A, domain 2"/>
    <property type="match status" value="1"/>
</dbReference>
<keyword evidence="3" id="KW-0285">Flavoprotein</keyword>
<dbReference type="InterPro" id="IPR038299">
    <property type="entry name" value="DAO_C_sf"/>
</dbReference>
<dbReference type="GO" id="GO:0046168">
    <property type="term" value="P:glycerol-3-phosphate catabolic process"/>
    <property type="evidence" value="ECO:0007669"/>
    <property type="project" value="TreeGrafter"/>
</dbReference>
<comment type="caution">
    <text evidence="8">The sequence shown here is derived from an EMBL/GenBank/DDBJ whole genome shotgun (WGS) entry which is preliminary data.</text>
</comment>
<reference evidence="8 9" key="1">
    <citation type="journal article" date="2018" name="Front. Microbiol.">
        <title>Novel Insights Into Bacterial Dimethylsulfoniopropionate Catabolism in the East China Sea.</title>
        <authorList>
            <person name="Liu J."/>
            <person name="Liu J."/>
            <person name="Zhang S.H."/>
            <person name="Liang J."/>
            <person name="Lin H."/>
            <person name="Song D."/>
            <person name="Yang G.P."/>
            <person name="Todd J.D."/>
            <person name="Zhang X.H."/>
        </authorList>
    </citation>
    <scope>NUCLEOTIDE SEQUENCE [LARGE SCALE GENOMIC DNA]</scope>
    <source>
        <strain evidence="8 9">ZYFD042</strain>
    </source>
</reference>
<evidence type="ECO:0000259" key="7">
    <source>
        <dbReference type="Pfam" id="PF16901"/>
    </source>
</evidence>
<dbReference type="InterPro" id="IPR036188">
    <property type="entry name" value="FAD/NAD-bd_sf"/>
</dbReference>
<evidence type="ECO:0000313" key="8">
    <source>
        <dbReference type="EMBL" id="RWR22357.1"/>
    </source>
</evidence>
<dbReference type="GO" id="GO:0004368">
    <property type="term" value="F:glycerol-3-phosphate dehydrogenase (quinone) activity"/>
    <property type="evidence" value="ECO:0007669"/>
    <property type="project" value="InterPro"/>
</dbReference>
<evidence type="ECO:0000256" key="1">
    <source>
        <dbReference type="ARBA" id="ARBA00001974"/>
    </source>
</evidence>
<proteinExistence type="inferred from homology"/>
<dbReference type="Gene3D" id="3.50.50.60">
    <property type="entry name" value="FAD/NAD(P)-binding domain"/>
    <property type="match status" value="1"/>
</dbReference>
<dbReference type="OrthoDB" id="9766796at2"/>
<accession>A0A443JPD2</accession>
<comment type="similarity">
    <text evidence="2">Belongs to the FAD-dependent glycerol-3-phosphate dehydrogenase family.</text>
</comment>
<dbReference type="Pfam" id="PF01266">
    <property type="entry name" value="DAO"/>
    <property type="match status" value="1"/>
</dbReference>
<feature type="domain" description="FAD dependent oxidoreductase" evidence="6">
    <location>
        <begin position="10"/>
        <end position="379"/>
    </location>
</feature>
<name>A0A443JPD2_9MICO</name>
<sequence>MDKVDHPTFDIVVIGAGINGLGIARDAAERGLSVALVEQEDVCAGVSAWSGRLVHGGLRYLERGDIRLVRESLRERELLFKVAPHLVKPVRLIMPFYARNTRPSWMIRLGMLAYDVLSVDKSVAWHRVLSASGVRERFRGAARDGLSGAALFTDGQLEYAERLCVELAVAAVDAGARLFLHTRAIGLLGTGKRVTGVRVQHADGSVADISGRLTINAGGPWVDAVLQGDAASSSLPGIPAPRLIGGAKGSHIIVDPFPGAPSDVVYYESQTDGRLVLVIPWMGRYLIGCTDTKFDLDPDEARAEADEIEYLLTETNALVPGANLTVDDVLYTYSGVRPLPYAPNVPEWKVPRSHIVRDHAEDGHPGLLSIVGGKLTTYRQLAEDATDAAVKRLRAGLKRPVSKHQPFPGARAADLGAFEKALLSTSLVERDTAERLWALYGTRAERVLDLVRERPTLAERFDPESPAIAAELVFAMRTEFAETLTDVFARRLLLAFEPKHGVRGLERAADIVADEQGWDADRRAAEIAGYRRWLDHLRVPARAAQPA</sequence>
<dbReference type="PRINTS" id="PR01001">
    <property type="entry name" value="FADG3PDH"/>
</dbReference>
<dbReference type="PANTHER" id="PTHR11985">
    <property type="entry name" value="GLYCEROL-3-PHOSPHATE DEHYDROGENASE"/>
    <property type="match status" value="1"/>
</dbReference>
<dbReference type="InterPro" id="IPR031656">
    <property type="entry name" value="DAO_C"/>
</dbReference>
<dbReference type="PANTHER" id="PTHR11985:SF15">
    <property type="entry name" value="GLYCEROL-3-PHOSPHATE DEHYDROGENASE, MITOCHONDRIAL"/>
    <property type="match status" value="1"/>
</dbReference>
<gene>
    <name evidence="8" type="ORF">D8Y23_02145</name>
</gene>
<dbReference type="AlphaFoldDB" id="A0A443JPD2"/>
<dbReference type="Gene3D" id="1.10.8.870">
    <property type="entry name" value="Alpha-glycerophosphate oxidase, cap domain"/>
    <property type="match status" value="1"/>
</dbReference>
<dbReference type="InterPro" id="IPR000447">
    <property type="entry name" value="G3P_DH_FAD-dep"/>
</dbReference>
<dbReference type="EMBL" id="RBZY01000005">
    <property type="protein sequence ID" value="RWR22357.1"/>
    <property type="molecule type" value="Genomic_DNA"/>
</dbReference>
<protein>
    <submittedName>
        <fullName evidence="8">Glycerol-3-phosphate dehydrogenase/oxidase</fullName>
    </submittedName>
</protein>
<feature type="domain" description="Alpha-glycerophosphate oxidase C-terminal" evidence="7">
    <location>
        <begin position="402"/>
        <end position="523"/>
    </location>
</feature>
<evidence type="ECO:0000256" key="3">
    <source>
        <dbReference type="ARBA" id="ARBA00022630"/>
    </source>
</evidence>
<evidence type="ECO:0000313" key="9">
    <source>
        <dbReference type="Proteomes" id="UP000285970"/>
    </source>
</evidence>
<evidence type="ECO:0000259" key="6">
    <source>
        <dbReference type="Pfam" id="PF01266"/>
    </source>
</evidence>
<evidence type="ECO:0000256" key="4">
    <source>
        <dbReference type="ARBA" id="ARBA00022827"/>
    </source>
</evidence>
<dbReference type="PROSITE" id="PS00978">
    <property type="entry name" value="FAD_G3PDH_2"/>
    <property type="match status" value="1"/>
</dbReference>
<keyword evidence="5" id="KW-0560">Oxidoreductase</keyword>
<comment type="cofactor">
    <cofactor evidence="1">
        <name>FAD</name>
        <dbReference type="ChEBI" id="CHEBI:57692"/>
    </cofactor>
</comment>
<dbReference type="Pfam" id="PF16901">
    <property type="entry name" value="DAO_C"/>
    <property type="match status" value="1"/>
</dbReference>
<dbReference type="SUPFAM" id="SSF51905">
    <property type="entry name" value="FAD/NAD(P)-binding domain"/>
    <property type="match status" value="1"/>
</dbReference>
<dbReference type="InterPro" id="IPR006076">
    <property type="entry name" value="FAD-dep_OxRdtase"/>
</dbReference>
<dbReference type="RefSeq" id="WP_128216528.1">
    <property type="nucleotide sequence ID" value="NZ_RBZY01000005.1"/>
</dbReference>
<dbReference type="Proteomes" id="UP000285970">
    <property type="component" value="Unassembled WGS sequence"/>
</dbReference>